<sequence length="225" mass="25686">MLKRYVKSHLKNRAMILSVIISLVILATGLYLKIGYYKYGYSLQGMNPDFFGKSFLLFIVPIIAVLWFLAAVLYAIIKKLIHKQKVKWFFPAVLIVSASILFYFERGLVYYEFKGFCDGIKTKLITEELHRWTKKQISLNENESVIIDCGKADMGSLSKVGQFQCKEAFIEPTENGKYYVIMYWGGGLLGSHGIIYGTDTEKVMAEISKFNSSVEVVSGIYAWMQ</sequence>
<dbReference type="Proteomes" id="UP000188273">
    <property type="component" value="Chromosome"/>
</dbReference>
<keyword evidence="1" id="KW-1133">Transmembrane helix</keyword>
<gene>
    <name evidence="2" type="ORF">L21SP3_02264</name>
</gene>
<dbReference type="RefSeq" id="WP_077541634.1">
    <property type="nucleotide sequence ID" value="NZ_CP019633.1"/>
</dbReference>
<feature type="transmembrane region" description="Helical" evidence="1">
    <location>
        <begin position="88"/>
        <end position="104"/>
    </location>
</feature>
<keyword evidence="1" id="KW-0812">Transmembrane</keyword>
<feature type="transmembrane region" description="Helical" evidence="1">
    <location>
        <begin position="54"/>
        <end position="76"/>
    </location>
</feature>
<dbReference type="KEGG" id="pbu:L21SP3_02264"/>
<name>A0A1Q2HSK9_9BACT</name>
<organism evidence="2 3">
    <name type="scientific">Sedimentisphaera cyanobacteriorum</name>
    <dbReference type="NCBI Taxonomy" id="1940790"/>
    <lineage>
        <taxon>Bacteria</taxon>
        <taxon>Pseudomonadati</taxon>
        <taxon>Planctomycetota</taxon>
        <taxon>Phycisphaerae</taxon>
        <taxon>Sedimentisphaerales</taxon>
        <taxon>Sedimentisphaeraceae</taxon>
        <taxon>Sedimentisphaera</taxon>
    </lineage>
</organism>
<dbReference type="STRING" id="1940790.L21SP3_02264"/>
<proteinExistence type="predicted"/>
<dbReference type="OrthoDB" id="9896331at2"/>
<accession>A0A1Q2HSK9</accession>
<evidence type="ECO:0000313" key="2">
    <source>
        <dbReference type="EMBL" id="AQQ10432.1"/>
    </source>
</evidence>
<feature type="transmembrane region" description="Helical" evidence="1">
    <location>
        <begin position="12"/>
        <end position="34"/>
    </location>
</feature>
<keyword evidence="3" id="KW-1185">Reference proteome</keyword>
<reference evidence="3" key="1">
    <citation type="submission" date="2017-02" db="EMBL/GenBank/DDBJ databases">
        <title>Comparative genomics and description of representatives of a novel lineage of planctomycetes thriving in anoxic sediments.</title>
        <authorList>
            <person name="Spring S."/>
            <person name="Bunk B."/>
            <person name="Sproer C."/>
            <person name="Klenk H.-P."/>
        </authorList>
    </citation>
    <scope>NUCLEOTIDE SEQUENCE [LARGE SCALE GENOMIC DNA]</scope>
    <source>
        <strain evidence="3">L21-RPul-D3</strain>
    </source>
</reference>
<protein>
    <submittedName>
        <fullName evidence="2">Uncharacterized protein</fullName>
    </submittedName>
</protein>
<dbReference type="EMBL" id="CP019633">
    <property type="protein sequence ID" value="AQQ10432.1"/>
    <property type="molecule type" value="Genomic_DNA"/>
</dbReference>
<keyword evidence="1" id="KW-0472">Membrane</keyword>
<dbReference type="AlphaFoldDB" id="A0A1Q2HSK9"/>
<evidence type="ECO:0000256" key="1">
    <source>
        <dbReference type="SAM" id="Phobius"/>
    </source>
</evidence>
<evidence type="ECO:0000313" key="3">
    <source>
        <dbReference type="Proteomes" id="UP000188273"/>
    </source>
</evidence>